<proteinExistence type="predicted"/>
<dbReference type="Pfam" id="PF01521">
    <property type="entry name" value="Fe-S_biosyn"/>
    <property type="match status" value="1"/>
</dbReference>
<protein>
    <submittedName>
        <fullName evidence="2">IscA/HesB family protein</fullName>
    </submittedName>
</protein>
<evidence type="ECO:0000313" key="2">
    <source>
        <dbReference type="EMBL" id="HJA09261.1"/>
    </source>
</evidence>
<dbReference type="EMBL" id="DXAN01000028">
    <property type="protein sequence ID" value="HJA09261.1"/>
    <property type="molecule type" value="Genomic_DNA"/>
</dbReference>
<evidence type="ECO:0000313" key="3">
    <source>
        <dbReference type="Proteomes" id="UP000824225"/>
    </source>
</evidence>
<gene>
    <name evidence="2" type="ORF">H9962_08755</name>
</gene>
<dbReference type="InterPro" id="IPR000361">
    <property type="entry name" value="ATAP_core_dom"/>
</dbReference>
<reference evidence="2" key="1">
    <citation type="journal article" date="2021" name="PeerJ">
        <title>Extensive microbial diversity within the chicken gut microbiome revealed by metagenomics and culture.</title>
        <authorList>
            <person name="Gilroy R."/>
            <person name="Ravi A."/>
            <person name="Getino M."/>
            <person name="Pursley I."/>
            <person name="Horton D.L."/>
            <person name="Alikhan N.F."/>
            <person name="Baker D."/>
            <person name="Gharbi K."/>
            <person name="Hall N."/>
            <person name="Watson M."/>
            <person name="Adriaenssens E.M."/>
            <person name="Foster-Nyarko E."/>
            <person name="Jarju S."/>
            <person name="Secka A."/>
            <person name="Antonio M."/>
            <person name="Oren A."/>
            <person name="Chaudhuri R.R."/>
            <person name="La Ragione R."/>
            <person name="Hildebrand F."/>
            <person name="Pallen M.J."/>
        </authorList>
    </citation>
    <scope>NUCLEOTIDE SEQUENCE</scope>
    <source>
        <strain evidence="2">CHK186-16707</strain>
    </source>
</reference>
<dbReference type="InterPro" id="IPR035903">
    <property type="entry name" value="HesB-like_dom_sf"/>
</dbReference>
<feature type="domain" description="Core" evidence="1">
    <location>
        <begin position="2"/>
        <end position="88"/>
    </location>
</feature>
<dbReference type="Gene3D" id="2.60.300.12">
    <property type="entry name" value="HesB-like domain"/>
    <property type="match status" value="1"/>
</dbReference>
<sequence length="110" mass="11623">MLTLTENAGKELKAFFTDKPQSPIRIYLAPGGCSGPRLGLALDEPRDEDEVMEQDGFTFCAEKNLWTQIGGVTIDLSYMGFTVEPTNPLPAPEGGSSCGSCCGSCGSCGH</sequence>
<evidence type="ECO:0000259" key="1">
    <source>
        <dbReference type="Pfam" id="PF01521"/>
    </source>
</evidence>
<comment type="caution">
    <text evidence="2">The sequence shown here is derived from an EMBL/GenBank/DDBJ whole genome shotgun (WGS) entry which is preliminary data.</text>
</comment>
<dbReference type="NCBIfam" id="NF038090">
    <property type="entry name" value="IscA_HesB_Se"/>
    <property type="match status" value="1"/>
</dbReference>
<accession>A0A9D2HFL2</accession>
<reference evidence="2" key="2">
    <citation type="submission" date="2021-04" db="EMBL/GenBank/DDBJ databases">
        <authorList>
            <person name="Gilroy R."/>
        </authorList>
    </citation>
    <scope>NUCLEOTIDE SEQUENCE</scope>
    <source>
        <strain evidence="2">CHK186-16707</strain>
    </source>
</reference>
<name>A0A9D2HFL2_9BACT</name>
<dbReference type="AlphaFoldDB" id="A0A9D2HFL2"/>
<organism evidence="2 3">
    <name type="scientific">Candidatus Mailhella merdigallinarum</name>
    <dbReference type="NCBI Taxonomy" id="2838658"/>
    <lineage>
        <taxon>Bacteria</taxon>
        <taxon>Pseudomonadati</taxon>
        <taxon>Thermodesulfobacteriota</taxon>
        <taxon>Desulfovibrionia</taxon>
        <taxon>Desulfovibrionales</taxon>
        <taxon>Desulfovibrionaceae</taxon>
        <taxon>Mailhella</taxon>
    </lineage>
</organism>
<dbReference type="SUPFAM" id="SSF89360">
    <property type="entry name" value="HesB-like domain"/>
    <property type="match status" value="1"/>
</dbReference>
<dbReference type="Proteomes" id="UP000824225">
    <property type="component" value="Unassembled WGS sequence"/>
</dbReference>